<evidence type="ECO:0000256" key="1">
    <source>
        <dbReference type="ARBA" id="ARBA00022603"/>
    </source>
</evidence>
<dbReference type="RefSeq" id="WP_249311590.1">
    <property type="nucleotide sequence ID" value="NZ_JACRSU010000002.1"/>
</dbReference>
<proteinExistence type="predicted"/>
<gene>
    <name evidence="4" type="ORF">H8698_05400</name>
</gene>
<keyword evidence="1" id="KW-0489">Methyltransferase</keyword>
<dbReference type="GO" id="GO:0008168">
    <property type="term" value="F:methyltransferase activity"/>
    <property type="evidence" value="ECO:0007669"/>
    <property type="project" value="UniProtKB-KW"/>
</dbReference>
<dbReference type="InterPro" id="IPR003726">
    <property type="entry name" value="HCY_dom"/>
</dbReference>
<evidence type="ECO:0000256" key="2">
    <source>
        <dbReference type="ARBA" id="ARBA00022679"/>
    </source>
</evidence>
<dbReference type="GO" id="GO:0032259">
    <property type="term" value="P:methylation"/>
    <property type="evidence" value="ECO:0007669"/>
    <property type="project" value="UniProtKB-KW"/>
</dbReference>
<dbReference type="InterPro" id="IPR036589">
    <property type="entry name" value="HCY_dom_sf"/>
</dbReference>
<dbReference type="EMBL" id="JACRSU010000002">
    <property type="protein sequence ID" value="MBC8540407.1"/>
    <property type="molecule type" value="Genomic_DNA"/>
</dbReference>
<dbReference type="Gene3D" id="3.20.20.330">
    <property type="entry name" value="Homocysteine-binding-like domain"/>
    <property type="match status" value="1"/>
</dbReference>
<evidence type="ECO:0000313" key="4">
    <source>
        <dbReference type="EMBL" id="MBC8540407.1"/>
    </source>
</evidence>
<keyword evidence="5" id="KW-1185">Reference proteome</keyword>
<protein>
    <submittedName>
        <fullName evidence="4">Homocysteine S-methyltransferase family protein</fullName>
    </submittedName>
</protein>
<organism evidence="4 5">
    <name type="scientific">Congzhengia minquanensis</name>
    <dbReference type="NCBI Taxonomy" id="2763657"/>
    <lineage>
        <taxon>Bacteria</taxon>
        <taxon>Bacillati</taxon>
        <taxon>Bacillota</taxon>
        <taxon>Clostridia</taxon>
        <taxon>Eubacteriales</taxon>
        <taxon>Oscillospiraceae</taxon>
        <taxon>Congzhengia</taxon>
    </lineage>
</organism>
<keyword evidence="2" id="KW-0808">Transferase</keyword>
<dbReference type="SUPFAM" id="SSF82282">
    <property type="entry name" value="Homocysteine S-methyltransferase"/>
    <property type="match status" value="1"/>
</dbReference>
<feature type="domain" description="Hcy-binding" evidence="3">
    <location>
        <begin position="17"/>
        <end position="246"/>
    </location>
</feature>
<reference evidence="4" key="1">
    <citation type="submission" date="2020-08" db="EMBL/GenBank/DDBJ databases">
        <title>Genome public.</title>
        <authorList>
            <person name="Liu C."/>
            <person name="Sun Q."/>
        </authorList>
    </citation>
    <scope>NUCLEOTIDE SEQUENCE</scope>
    <source>
        <strain evidence="4">H8</strain>
    </source>
</reference>
<dbReference type="Pfam" id="PF02574">
    <property type="entry name" value="S-methyl_trans"/>
    <property type="match status" value="1"/>
</dbReference>
<evidence type="ECO:0000313" key="5">
    <source>
        <dbReference type="Proteomes" id="UP000611762"/>
    </source>
</evidence>
<evidence type="ECO:0000259" key="3">
    <source>
        <dbReference type="Pfam" id="PF02574"/>
    </source>
</evidence>
<sequence>MTKEQFKQITKSNVLLPAAFFERTEHIYQTFGAFLDSGANFFIAPTYLYSKEAEKLEAFRQTENAAKEHAFVCSAVAPPKERTVFSGGTLSVDGFCKIIKNEAAFLYENAPGAVMFLFGFQTLAEAKYAVYAVKEVCDLPVCVLLDFQNNLHLADGFNIASSVITLQSLGISALGVMAEDCDLALDILLEMKEFASVPLFVFPGAGGFITPTEYAQYAQDFVNNKCVMFGAGKGADARFTAQIAKELWQLEPFMPDFPTVNAVCGKNQICFFDFENRTIGKNTKLIEIDLEKVSKLSEVDFVIEKLIQAGLPPVCFLSKEIDILERAVFAYPGRAAVKSDEYGEITAKEYGALILSGQEGDF</sequence>
<comment type="caution">
    <text evidence="4">The sequence shown here is derived from an EMBL/GenBank/DDBJ whole genome shotgun (WGS) entry which is preliminary data.</text>
</comment>
<dbReference type="Proteomes" id="UP000611762">
    <property type="component" value="Unassembled WGS sequence"/>
</dbReference>
<accession>A0A926HUB5</accession>
<dbReference type="AlphaFoldDB" id="A0A926HUB5"/>
<name>A0A926HUB5_9FIRM</name>